<keyword evidence="2" id="KW-0347">Helicase</keyword>
<feature type="domain" description="Filamentation induced by cAMP protein Fic-like C-terminal" evidence="1">
    <location>
        <begin position="296"/>
        <end position="345"/>
    </location>
</feature>
<keyword evidence="2" id="KW-0067">ATP-binding</keyword>
<dbReference type="AlphaFoldDB" id="A0A6N9JVQ6"/>
<dbReference type="PANTHER" id="PTHR30595">
    <property type="entry name" value="GLPR-RELATED TRANSCRIPTIONAL REPRESSOR"/>
    <property type="match status" value="1"/>
</dbReference>
<dbReference type="EMBL" id="WWSH01000005">
    <property type="protein sequence ID" value="MZK10338.1"/>
    <property type="molecule type" value="Genomic_DNA"/>
</dbReference>
<dbReference type="InterPro" id="IPR049514">
    <property type="entry name" value="Fic-like_C"/>
</dbReference>
<organism evidence="2 3">
    <name type="scientific">Dorea longicatena</name>
    <dbReference type="NCBI Taxonomy" id="88431"/>
    <lineage>
        <taxon>Bacteria</taxon>
        <taxon>Bacillati</taxon>
        <taxon>Bacillota</taxon>
        <taxon>Clostridia</taxon>
        <taxon>Lachnospirales</taxon>
        <taxon>Lachnospiraceae</taxon>
        <taxon>Dorea</taxon>
    </lineage>
</organism>
<dbReference type="PANTHER" id="PTHR30595:SF6">
    <property type="entry name" value="SCHLAFEN ALBA-2 DOMAIN-CONTAINING PROTEIN"/>
    <property type="match status" value="1"/>
</dbReference>
<evidence type="ECO:0000259" key="1">
    <source>
        <dbReference type="Pfam" id="PF21247"/>
    </source>
</evidence>
<dbReference type="Gene3D" id="3.30.565.60">
    <property type="match status" value="1"/>
</dbReference>
<accession>A0A6N9JVQ6</accession>
<dbReference type="Proteomes" id="UP000449249">
    <property type="component" value="Unassembled WGS sequence"/>
</dbReference>
<gene>
    <name evidence="2" type="ORF">GT576_08275</name>
</gene>
<evidence type="ECO:0000313" key="2">
    <source>
        <dbReference type="EMBL" id="MZK10338.1"/>
    </source>
</evidence>
<keyword evidence="2" id="KW-0547">Nucleotide-binding</keyword>
<dbReference type="Pfam" id="PF13749">
    <property type="entry name" value="HATPase_c_4"/>
    <property type="match status" value="1"/>
</dbReference>
<dbReference type="GO" id="GO:0004386">
    <property type="term" value="F:helicase activity"/>
    <property type="evidence" value="ECO:0007669"/>
    <property type="project" value="UniProtKB-KW"/>
</dbReference>
<evidence type="ECO:0000313" key="3">
    <source>
        <dbReference type="Proteomes" id="UP000449249"/>
    </source>
</evidence>
<reference evidence="2 3" key="1">
    <citation type="journal article" date="2019" name="Nat. Med.">
        <title>A library of human gut bacterial isolates paired with longitudinal multiomics data enables mechanistic microbiome research.</title>
        <authorList>
            <person name="Poyet M."/>
            <person name="Groussin M."/>
            <person name="Gibbons S.M."/>
            <person name="Avila-Pacheco J."/>
            <person name="Jiang X."/>
            <person name="Kearney S.M."/>
            <person name="Perrotta A.R."/>
            <person name="Berdy B."/>
            <person name="Zhao S."/>
            <person name="Lieberman T.D."/>
            <person name="Swanson P.K."/>
            <person name="Smith M."/>
            <person name="Roesemann S."/>
            <person name="Alexander J.E."/>
            <person name="Rich S.A."/>
            <person name="Livny J."/>
            <person name="Vlamakis H."/>
            <person name="Clish C."/>
            <person name="Bullock K."/>
            <person name="Deik A."/>
            <person name="Scott J."/>
            <person name="Pierce K.A."/>
            <person name="Xavier R.J."/>
            <person name="Alm E.J."/>
        </authorList>
    </citation>
    <scope>NUCLEOTIDE SEQUENCE [LARGE SCALE GENOMIC DNA]</scope>
    <source>
        <strain evidence="2 3">BIOML-A1</strain>
    </source>
</reference>
<dbReference type="InterPro" id="IPR038475">
    <property type="entry name" value="RecG_C_sf"/>
</dbReference>
<name>A0A6N9JVQ6_9FIRM</name>
<protein>
    <submittedName>
        <fullName evidence="2">DNA helicase</fullName>
    </submittedName>
</protein>
<sequence length="352" mass="40689">MYGGAPGWKFDYYSYEAYRRKYQDDIREVPRVTLMSLDQEELNRYVELLKRGKQRLATLDNESIYELMSIKRGEKVTLSATLLFSPYPQAYFPQLCITAIVIPGRTIGSLGDMGERFSDNQRIEGTIPEMLDEALLFVKRNMRTKTIISPTTGRRTDRTDYPITAVREAIINALVHRDYSIHTEGMPIQLIMFEDRIEIHNPGGLYGRITIDQLGKIQPDTRNPVLASALETLGIIENRYSGIPTIRMEMEKYNLRQPEFLDERGSFIVKLYKESKNDYEDMSNDEETNNLIVFCKTPRTRKEICDYLGLNSVTYAIQTYVNPLVEAGVIKLSIPDKPKSPKQLYYSVEREK</sequence>
<proteinExistence type="predicted"/>
<keyword evidence="2" id="KW-0378">Hydrolase</keyword>
<dbReference type="Pfam" id="PF21247">
    <property type="entry name" value="Fic-like_C"/>
    <property type="match status" value="1"/>
</dbReference>
<comment type="caution">
    <text evidence="2">The sequence shown here is derived from an EMBL/GenBank/DDBJ whole genome shotgun (WGS) entry which is preliminary data.</text>
</comment>